<name>A0ABW6QA21_9ACTN</name>
<dbReference type="RefSeq" id="WP_149548068.1">
    <property type="nucleotide sequence ID" value="NZ_JBHVZQ010000020.1"/>
</dbReference>
<organism evidence="1 2">
    <name type="scientific">Streptomyces marokkonensis</name>
    <dbReference type="NCBI Taxonomy" id="324855"/>
    <lineage>
        <taxon>Bacteria</taxon>
        <taxon>Bacillati</taxon>
        <taxon>Actinomycetota</taxon>
        <taxon>Actinomycetes</taxon>
        <taxon>Kitasatosporales</taxon>
        <taxon>Streptomycetaceae</taxon>
        <taxon>Streptomyces</taxon>
    </lineage>
</organism>
<proteinExistence type="predicted"/>
<protein>
    <submittedName>
        <fullName evidence="1">DUF6650 family protein</fullName>
    </submittedName>
</protein>
<gene>
    <name evidence="1" type="ORF">ACFVZC_22120</name>
</gene>
<evidence type="ECO:0000313" key="1">
    <source>
        <dbReference type="EMBL" id="MFF1276067.1"/>
    </source>
</evidence>
<dbReference type="InterPro" id="IPR046592">
    <property type="entry name" value="DUF6650"/>
</dbReference>
<keyword evidence="2" id="KW-1185">Reference proteome</keyword>
<reference evidence="1 2" key="1">
    <citation type="submission" date="2024-09" db="EMBL/GenBank/DDBJ databases">
        <title>The Natural Products Discovery Center: Release of the First 8490 Sequenced Strains for Exploring Actinobacteria Biosynthetic Diversity.</title>
        <authorList>
            <person name="Kalkreuter E."/>
            <person name="Kautsar S.A."/>
            <person name="Yang D."/>
            <person name="Bader C.D."/>
            <person name="Teijaro C.N."/>
            <person name="Fluegel L."/>
            <person name="Davis C.M."/>
            <person name="Simpson J.R."/>
            <person name="Lauterbach L."/>
            <person name="Steele A.D."/>
            <person name="Gui C."/>
            <person name="Meng S."/>
            <person name="Li G."/>
            <person name="Viehrig K."/>
            <person name="Ye F."/>
            <person name="Su P."/>
            <person name="Kiefer A.F."/>
            <person name="Nichols A."/>
            <person name="Cepeda A.J."/>
            <person name="Yan W."/>
            <person name="Fan B."/>
            <person name="Jiang Y."/>
            <person name="Adhikari A."/>
            <person name="Zheng C.-J."/>
            <person name="Schuster L."/>
            <person name="Cowan T.M."/>
            <person name="Smanski M.J."/>
            <person name="Chevrette M.G."/>
            <person name="De Carvalho L.P.S."/>
            <person name="Shen B."/>
        </authorList>
    </citation>
    <scope>NUCLEOTIDE SEQUENCE [LARGE SCALE GENOMIC DNA]</scope>
    <source>
        <strain evidence="1 2">NPDC058328</strain>
    </source>
</reference>
<dbReference type="Pfam" id="PF20355">
    <property type="entry name" value="DUF6650"/>
    <property type="match status" value="1"/>
</dbReference>
<dbReference type="EMBL" id="JBHVZQ010000020">
    <property type="protein sequence ID" value="MFF1276067.1"/>
    <property type="molecule type" value="Genomic_DNA"/>
</dbReference>
<comment type="caution">
    <text evidence="1">The sequence shown here is derived from an EMBL/GenBank/DDBJ whole genome shotgun (WGS) entry which is preliminary data.</text>
</comment>
<sequence length="146" mass="16388">MGIRPTAFSAFGFGVNWEFTKSDRAIAQEVMDFLADKRVLTIGHARPQAEATACLASAAECRIRLSEYLTQLKKPGSDLRIWLRAMRQAFTDFIEAGGPNGRRFGPGSDTRFNEALAQLRDRVQQQADEVSVRYKLSGLNLPEHER</sequence>
<accession>A0ABW6QA21</accession>
<dbReference type="Proteomes" id="UP001601627">
    <property type="component" value="Unassembled WGS sequence"/>
</dbReference>
<evidence type="ECO:0000313" key="2">
    <source>
        <dbReference type="Proteomes" id="UP001601627"/>
    </source>
</evidence>